<dbReference type="Proteomes" id="UP000004810">
    <property type="component" value="Unassembled WGS sequence"/>
</dbReference>
<dbReference type="EMBL" id="ADBV01007071">
    <property type="protein sequence ID" value="EJW78018.1"/>
    <property type="molecule type" value="Genomic_DNA"/>
</dbReference>
<feature type="domain" description="ALG11 mannosyltransferase N-terminal" evidence="6">
    <location>
        <begin position="27"/>
        <end position="101"/>
    </location>
</feature>
<comment type="caution">
    <text evidence="7">The sequence shown here is derived from an EMBL/GenBank/DDBJ whole genome shotgun (WGS) entry which is preliminary data.</text>
</comment>
<keyword evidence="5" id="KW-1133">Transmembrane helix</keyword>
<dbReference type="GO" id="GO:0004377">
    <property type="term" value="F:GDP-Man:Man(3)GlcNAc(2)-PP-Dol alpha-1,2-mannosyltransferase activity"/>
    <property type="evidence" value="ECO:0007669"/>
    <property type="project" value="InterPro"/>
</dbReference>
<accession>J9E7B4</accession>
<keyword evidence="5" id="KW-0472">Membrane</keyword>
<evidence type="ECO:0000256" key="1">
    <source>
        <dbReference type="ARBA" id="ARBA00004586"/>
    </source>
</evidence>
<dbReference type="Pfam" id="PF15924">
    <property type="entry name" value="ALG11_N"/>
    <property type="match status" value="1"/>
</dbReference>
<dbReference type="InterPro" id="IPR031814">
    <property type="entry name" value="ALG11_N"/>
</dbReference>
<evidence type="ECO:0000256" key="3">
    <source>
        <dbReference type="ARBA" id="ARBA00022679"/>
    </source>
</evidence>
<evidence type="ECO:0000256" key="4">
    <source>
        <dbReference type="ARBA" id="ARBA00022824"/>
    </source>
</evidence>
<feature type="transmembrane region" description="Helical" evidence="5">
    <location>
        <begin position="6"/>
        <end position="22"/>
    </location>
</feature>
<dbReference type="InterPro" id="IPR038013">
    <property type="entry name" value="ALG11"/>
</dbReference>
<sequence length="110" mass="13288">MPTNYVIFQFTFFWITFSRFRIRKHRDVIAFFHPYCNAGGGGERVLWCAINAMQKKHGEKYRYVVYTGDVDVTPQKILQKAKDCFDIKVIDNNLQFIYLRYFFLQEEILR</sequence>
<evidence type="ECO:0000256" key="5">
    <source>
        <dbReference type="SAM" id="Phobius"/>
    </source>
</evidence>
<protein>
    <recommendedName>
        <fullName evidence="6">ALG11 mannosyltransferase N-terminal domain-containing protein</fullName>
    </recommendedName>
</protein>
<evidence type="ECO:0000313" key="8">
    <source>
        <dbReference type="Proteomes" id="UP000004810"/>
    </source>
</evidence>
<proteinExistence type="inferred from homology"/>
<reference evidence="8" key="1">
    <citation type="submission" date="2012-08" db="EMBL/GenBank/DDBJ databases">
        <title>The Genome Sequence of Wuchereria bancrofti.</title>
        <authorList>
            <person name="Nutman T.B."/>
            <person name="Fink D.L."/>
            <person name="Russ C."/>
            <person name="Young S."/>
            <person name="Zeng Q."/>
            <person name="Koehrsen M."/>
            <person name="Alvarado L."/>
            <person name="Berlin A."/>
            <person name="Chapman S.B."/>
            <person name="Chen Z."/>
            <person name="Freedman E."/>
            <person name="Gellesch M."/>
            <person name="Goldberg J."/>
            <person name="Griggs A."/>
            <person name="Gujja S."/>
            <person name="Heilman E.R."/>
            <person name="Heiman D."/>
            <person name="Hepburn T."/>
            <person name="Howarth C."/>
            <person name="Jen D."/>
            <person name="Larson L."/>
            <person name="Lewis B."/>
            <person name="Mehta T."/>
            <person name="Park D."/>
            <person name="Pearson M."/>
            <person name="Roberts A."/>
            <person name="Saif S."/>
            <person name="Shea T."/>
            <person name="Shenoy N."/>
            <person name="Sisk P."/>
            <person name="Stolte C."/>
            <person name="Sykes S."/>
            <person name="Walk T."/>
            <person name="White J."/>
            <person name="Yandava C."/>
            <person name="Haas B."/>
            <person name="Henn M.R."/>
            <person name="Nusbaum C."/>
            <person name="Birren B."/>
        </authorList>
    </citation>
    <scope>NUCLEOTIDE SEQUENCE [LARGE SCALE GENOMIC DNA]</scope>
    <source>
        <strain evidence="8">NA</strain>
    </source>
</reference>
<dbReference type="PANTHER" id="PTHR45919:SF1">
    <property type="entry name" value="GDP-MAN:MAN(3)GLCNAC(2)-PP-DOL ALPHA-1,2-MANNOSYLTRANSFERASE"/>
    <property type="match status" value="1"/>
</dbReference>
<evidence type="ECO:0000256" key="2">
    <source>
        <dbReference type="ARBA" id="ARBA00009481"/>
    </source>
</evidence>
<comment type="similarity">
    <text evidence="2">Belongs to the glycosyltransferase group 1 family. Glycosyltransferase 4 subfamily.</text>
</comment>
<keyword evidence="5" id="KW-0812">Transmembrane</keyword>
<keyword evidence="3" id="KW-0808">Transferase</keyword>
<name>J9E7B4_WUCBA</name>
<comment type="subcellular location">
    <subcellularLocation>
        <location evidence="1">Endoplasmic reticulum membrane</location>
    </subcellularLocation>
</comment>
<dbReference type="AlphaFoldDB" id="J9E7B4"/>
<dbReference type="PANTHER" id="PTHR45919">
    <property type="entry name" value="GDP-MAN:MAN(3)GLCNAC(2)-PP-DOL ALPHA-1,2-MANNOSYLTRANSFERASE"/>
    <property type="match status" value="1"/>
</dbReference>
<organism evidence="7 8">
    <name type="scientific">Wuchereria bancrofti</name>
    <dbReference type="NCBI Taxonomy" id="6293"/>
    <lineage>
        <taxon>Eukaryota</taxon>
        <taxon>Metazoa</taxon>
        <taxon>Ecdysozoa</taxon>
        <taxon>Nematoda</taxon>
        <taxon>Chromadorea</taxon>
        <taxon>Rhabditida</taxon>
        <taxon>Spirurina</taxon>
        <taxon>Spiruromorpha</taxon>
        <taxon>Filarioidea</taxon>
        <taxon>Onchocercidae</taxon>
        <taxon>Wuchereria</taxon>
    </lineage>
</organism>
<gene>
    <name evidence="7" type="ORF">WUBG_11075</name>
</gene>
<evidence type="ECO:0000313" key="7">
    <source>
        <dbReference type="EMBL" id="EJW78018.1"/>
    </source>
</evidence>
<keyword evidence="4" id="KW-0256">Endoplasmic reticulum</keyword>
<evidence type="ECO:0000259" key="6">
    <source>
        <dbReference type="Pfam" id="PF15924"/>
    </source>
</evidence>
<dbReference type="GO" id="GO:0006487">
    <property type="term" value="P:protein N-linked glycosylation"/>
    <property type="evidence" value="ECO:0007669"/>
    <property type="project" value="TreeGrafter"/>
</dbReference>
<dbReference type="GO" id="GO:0005789">
    <property type="term" value="C:endoplasmic reticulum membrane"/>
    <property type="evidence" value="ECO:0007669"/>
    <property type="project" value="UniProtKB-SubCell"/>
</dbReference>